<dbReference type="GO" id="GO:0047627">
    <property type="term" value="F:adenylylsulfatase activity"/>
    <property type="evidence" value="ECO:0007669"/>
    <property type="project" value="UniProtKB-ARBA"/>
</dbReference>
<dbReference type="PROSITE" id="PS00892">
    <property type="entry name" value="HIT_1"/>
    <property type="match status" value="1"/>
</dbReference>
<evidence type="ECO:0000256" key="1">
    <source>
        <dbReference type="ARBA" id="ARBA00022741"/>
    </source>
</evidence>
<dbReference type="InterPro" id="IPR051884">
    <property type="entry name" value="Bis(5'-adenosyl)-TPase_reg"/>
</dbReference>
<protein>
    <recommendedName>
        <fullName evidence="7">Bis(5'-adenosyl)-triphosphatase</fullName>
        <ecNumber evidence="7">3.6.1.29</ecNumber>
    </recommendedName>
</protein>
<reference evidence="10 11" key="1">
    <citation type="submission" date="2024-01" db="EMBL/GenBank/DDBJ databases">
        <title>The genomes of 5 underutilized Papilionoideae crops provide insights into root nodulation and disease resistanc.</title>
        <authorList>
            <person name="Yuan L."/>
        </authorList>
    </citation>
    <scope>NUCLEOTIDE SEQUENCE [LARGE SCALE GENOMIC DNA]</scope>
    <source>
        <strain evidence="10">ZHUSHIDOU_FW_LH</strain>
        <tissue evidence="10">Leaf</tissue>
    </source>
</reference>
<dbReference type="PANTHER" id="PTHR46243:SF1">
    <property type="entry name" value="BIS(5'-ADENOSYL)-TRIPHOSPHATASE"/>
    <property type="match status" value="1"/>
</dbReference>
<dbReference type="Gene3D" id="3.30.428.10">
    <property type="entry name" value="HIT-like"/>
    <property type="match status" value="1"/>
</dbReference>
<feature type="binding site" evidence="4">
    <location>
        <position position="66"/>
    </location>
    <ligand>
        <name>substrate</name>
    </ligand>
</feature>
<dbReference type="InterPro" id="IPR019808">
    <property type="entry name" value="Histidine_triad_CS"/>
</dbReference>
<dbReference type="CDD" id="cd01275">
    <property type="entry name" value="FHIT"/>
    <property type="match status" value="1"/>
</dbReference>
<feature type="binding site" evidence="4">
    <location>
        <begin position="138"/>
        <end position="141"/>
    </location>
    <ligand>
        <name>substrate</name>
    </ligand>
</feature>
<dbReference type="EMBL" id="JAYWIO010000001">
    <property type="protein sequence ID" value="KAK7290318.1"/>
    <property type="molecule type" value="Genomic_DNA"/>
</dbReference>
<name>A0AAN9J1E8_CROPI</name>
<evidence type="ECO:0000256" key="2">
    <source>
        <dbReference type="ARBA" id="ARBA00022801"/>
    </source>
</evidence>
<dbReference type="GO" id="GO:0000166">
    <property type="term" value="F:nucleotide binding"/>
    <property type="evidence" value="ECO:0007669"/>
    <property type="project" value="UniProtKB-KW"/>
</dbReference>
<feature type="domain" description="HIT" evidence="9">
    <location>
        <begin position="84"/>
        <end position="158"/>
    </location>
</feature>
<keyword evidence="2 7" id="KW-0378">Hydrolase</keyword>
<feature type="binding site" evidence="4">
    <location>
        <position position="132"/>
    </location>
    <ligand>
        <name>substrate</name>
    </ligand>
</feature>
<evidence type="ECO:0000256" key="3">
    <source>
        <dbReference type="PIRSR" id="PIRSR639383-1"/>
    </source>
</evidence>
<comment type="caution">
    <text evidence="10">The sequence shown here is derived from an EMBL/GenBank/DDBJ whole genome shotgun (WGS) entry which is preliminary data.</text>
</comment>
<dbReference type="FunFam" id="3.30.428.10:FF:000011">
    <property type="entry name" value="Fragile histidine triad"/>
    <property type="match status" value="1"/>
</dbReference>
<evidence type="ECO:0000259" key="9">
    <source>
        <dbReference type="PROSITE" id="PS51084"/>
    </source>
</evidence>
<organism evidence="10 11">
    <name type="scientific">Crotalaria pallida</name>
    <name type="common">Smooth rattlebox</name>
    <name type="synonym">Crotalaria striata</name>
    <dbReference type="NCBI Taxonomy" id="3830"/>
    <lineage>
        <taxon>Eukaryota</taxon>
        <taxon>Viridiplantae</taxon>
        <taxon>Streptophyta</taxon>
        <taxon>Embryophyta</taxon>
        <taxon>Tracheophyta</taxon>
        <taxon>Spermatophyta</taxon>
        <taxon>Magnoliopsida</taxon>
        <taxon>eudicotyledons</taxon>
        <taxon>Gunneridae</taxon>
        <taxon>Pentapetalae</taxon>
        <taxon>rosids</taxon>
        <taxon>fabids</taxon>
        <taxon>Fabales</taxon>
        <taxon>Fabaceae</taxon>
        <taxon>Papilionoideae</taxon>
        <taxon>50 kb inversion clade</taxon>
        <taxon>genistoids sensu lato</taxon>
        <taxon>core genistoids</taxon>
        <taxon>Crotalarieae</taxon>
        <taxon>Crotalaria</taxon>
    </lineage>
</organism>
<evidence type="ECO:0000256" key="4">
    <source>
        <dbReference type="PIRSR" id="PIRSR639383-2"/>
    </source>
</evidence>
<dbReference type="PROSITE" id="PS51084">
    <property type="entry name" value="HIT_2"/>
    <property type="match status" value="1"/>
</dbReference>
<evidence type="ECO:0000313" key="10">
    <source>
        <dbReference type="EMBL" id="KAK7290318.1"/>
    </source>
</evidence>
<dbReference type="AlphaFoldDB" id="A0AAN9J1E8"/>
<dbReference type="InterPro" id="IPR011146">
    <property type="entry name" value="HIT-like"/>
</dbReference>
<dbReference type="InterPro" id="IPR039383">
    <property type="entry name" value="FHIT"/>
</dbReference>
<keyword evidence="1 7" id="KW-0547">Nucleotide-binding</keyword>
<evidence type="ECO:0000256" key="6">
    <source>
        <dbReference type="PROSITE-ProRule" id="PRU00464"/>
    </source>
</evidence>
<dbReference type="Pfam" id="PF01230">
    <property type="entry name" value="HIT"/>
    <property type="match status" value="1"/>
</dbReference>
<accession>A0AAN9J1E8</accession>
<feature type="site" description="Important for induction of apoptosis" evidence="5">
    <location>
        <position position="163"/>
    </location>
</feature>
<dbReference type="PANTHER" id="PTHR46243">
    <property type="entry name" value="BIS(5'-ADENOSYL)-TRIPHOSPHATASE"/>
    <property type="match status" value="1"/>
</dbReference>
<comment type="catalytic activity">
    <reaction evidence="7">
        <text>P(1),P(3)-bis(5'-adenosyl) triphosphate + H2O = AMP + ADP + 2 H(+)</text>
        <dbReference type="Rhea" id="RHEA:13893"/>
        <dbReference type="ChEBI" id="CHEBI:15377"/>
        <dbReference type="ChEBI" id="CHEBI:15378"/>
        <dbReference type="ChEBI" id="CHEBI:58529"/>
        <dbReference type="ChEBI" id="CHEBI:456215"/>
        <dbReference type="ChEBI" id="CHEBI:456216"/>
        <dbReference type="EC" id="3.6.1.29"/>
    </reaction>
</comment>
<evidence type="ECO:0000313" key="11">
    <source>
        <dbReference type="Proteomes" id="UP001372338"/>
    </source>
</evidence>
<evidence type="ECO:0000256" key="7">
    <source>
        <dbReference type="RuleBase" id="RU366076"/>
    </source>
</evidence>
<evidence type="ECO:0000256" key="8">
    <source>
        <dbReference type="SAM" id="Coils"/>
    </source>
</evidence>
<feature type="binding site" evidence="4">
    <location>
        <position position="147"/>
    </location>
    <ligand>
        <name>substrate</name>
    </ligand>
</feature>
<dbReference type="GO" id="GO:0047710">
    <property type="term" value="F:bis(5'-adenosyl)-triphosphatase activity"/>
    <property type="evidence" value="ECO:0007669"/>
    <property type="project" value="UniProtKB-UniRule"/>
</dbReference>
<dbReference type="InterPro" id="IPR036265">
    <property type="entry name" value="HIT-like_sf"/>
</dbReference>
<feature type="coiled-coil region" evidence="8">
    <location>
        <begin position="163"/>
        <end position="201"/>
    </location>
</feature>
<proteinExistence type="predicted"/>
<comment type="cofactor">
    <cofactor evidence="7">
        <name>Mn(2+)</name>
        <dbReference type="ChEBI" id="CHEBI:29035"/>
    </cofactor>
</comment>
<feature type="active site" description="Tele-AMP-histidine intermediate" evidence="3">
    <location>
        <position position="145"/>
    </location>
</feature>
<feature type="short sequence motif" description="Histidine triad motif" evidence="6">
    <location>
        <begin position="143"/>
        <end position="147"/>
    </location>
</feature>
<dbReference type="SUPFAM" id="SSF54197">
    <property type="entry name" value="HIT-like"/>
    <property type="match status" value="1"/>
</dbReference>
<sequence length="203" mass="23461">MVKQLLHSIGQIPYSFLQHSSTALRIRPISSYTIKMAAAQDYTFGPYKIHHNEVFYSTHLSYAMVNLRPLLPGHILFNCVEYSHVLICPKREVKRFIDLTADETSDLWLTAQKIGSQLEIYHKASSLTFAIQDGPQAGQTVPHVHIHVVPRKGGDFENNDEIYDAMDEKEKELKQKLDLDKERKDRSLDEMAQEAEEYRKLFL</sequence>
<keyword evidence="8" id="KW-0175">Coiled coil</keyword>
<dbReference type="EC" id="3.6.1.29" evidence="7"/>
<keyword evidence="11" id="KW-1185">Reference proteome</keyword>
<gene>
    <name evidence="10" type="ORF">RIF29_04640</name>
</gene>
<dbReference type="Proteomes" id="UP001372338">
    <property type="component" value="Unassembled WGS sequence"/>
</dbReference>
<evidence type="ECO:0000256" key="5">
    <source>
        <dbReference type="PIRSR" id="PIRSR639383-3"/>
    </source>
</evidence>